<evidence type="ECO:0000313" key="2">
    <source>
        <dbReference type="EMBL" id="TDD23383.1"/>
    </source>
</evidence>
<name>A0A4R4WZQ3_9ACTN</name>
<organism evidence="2 3">
    <name type="scientific">Nonomuraea diastatica</name>
    <dbReference type="NCBI Taxonomy" id="1848329"/>
    <lineage>
        <taxon>Bacteria</taxon>
        <taxon>Bacillati</taxon>
        <taxon>Actinomycetota</taxon>
        <taxon>Actinomycetes</taxon>
        <taxon>Streptosporangiales</taxon>
        <taxon>Streptosporangiaceae</taxon>
        <taxon>Nonomuraea</taxon>
    </lineage>
</organism>
<dbReference type="InterPro" id="IPR026881">
    <property type="entry name" value="WYL_dom"/>
</dbReference>
<dbReference type="EMBL" id="SMKP01000018">
    <property type="protein sequence ID" value="TDD23383.1"/>
    <property type="molecule type" value="Genomic_DNA"/>
</dbReference>
<accession>A0A4R4WZQ3</accession>
<dbReference type="OrthoDB" id="3616433at2"/>
<evidence type="ECO:0000313" key="3">
    <source>
        <dbReference type="Proteomes" id="UP000294543"/>
    </source>
</evidence>
<sequence>MGFDYLGRSRDGGTRRVEPHHLVTLQGRWYLVAYDPGRAGWRTFRVDRLEHPVPAHGRFTPRELPAPDPVAYLTRSFADATYPYTARLTVELSADAVRSRLFVHVPGDIEARGPDACAVRVSAESAELATQYVVAIAGLGAGFTLVEASEEIIARLRNLRGRLPE</sequence>
<evidence type="ECO:0000259" key="1">
    <source>
        <dbReference type="Pfam" id="PF13280"/>
    </source>
</evidence>
<dbReference type="Proteomes" id="UP000294543">
    <property type="component" value="Unassembled WGS sequence"/>
</dbReference>
<dbReference type="PROSITE" id="PS52050">
    <property type="entry name" value="WYL"/>
    <property type="match status" value="1"/>
</dbReference>
<proteinExistence type="predicted"/>
<feature type="domain" description="WYL" evidence="1">
    <location>
        <begin position="3"/>
        <end position="51"/>
    </location>
</feature>
<dbReference type="PANTHER" id="PTHR34580">
    <property type="match status" value="1"/>
</dbReference>
<dbReference type="Pfam" id="PF13280">
    <property type="entry name" value="WYL"/>
    <property type="match status" value="1"/>
</dbReference>
<comment type="caution">
    <text evidence="2">The sequence shown here is derived from an EMBL/GenBank/DDBJ whole genome shotgun (WGS) entry which is preliminary data.</text>
</comment>
<dbReference type="AlphaFoldDB" id="A0A4R4WZQ3"/>
<gene>
    <name evidence="2" type="ORF">E1294_08965</name>
</gene>
<reference evidence="2 3" key="1">
    <citation type="submission" date="2019-03" db="EMBL/GenBank/DDBJ databases">
        <title>Draft genome sequences of novel Actinobacteria.</title>
        <authorList>
            <person name="Sahin N."/>
            <person name="Ay H."/>
            <person name="Saygin H."/>
        </authorList>
    </citation>
    <scope>NUCLEOTIDE SEQUENCE [LARGE SCALE GENOMIC DNA]</scope>
    <source>
        <strain evidence="2 3">KC712</strain>
    </source>
</reference>
<dbReference type="InterPro" id="IPR051534">
    <property type="entry name" value="CBASS_pafABC_assoc_protein"/>
</dbReference>
<protein>
    <submittedName>
        <fullName evidence="2">WYL domain-containing protein</fullName>
    </submittedName>
</protein>
<dbReference type="PANTHER" id="PTHR34580:SF3">
    <property type="entry name" value="PROTEIN PAFB"/>
    <property type="match status" value="1"/>
</dbReference>
<dbReference type="RefSeq" id="WP_132506699.1">
    <property type="nucleotide sequence ID" value="NZ_SMKP01000018.1"/>
</dbReference>
<keyword evidence="3" id="KW-1185">Reference proteome</keyword>